<evidence type="ECO:0000313" key="3">
    <source>
        <dbReference type="Proteomes" id="UP001165190"/>
    </source>
</evidence>
<comment type="caution">
    <text evidence="2">The sequence shown here is derived from an EMBL/GenBank/DDBJ whole genome shotgun (WGS) entry which is preliminary data.</text>
</comment>
<sequence length="243" mass="28157">MFTKKDAKPRLIRWILVLQEFDIDIKDKKGTENQVADHLSRLEMGRNQEKDKTNILETFPDEQLFAATSTAATAMAAGKLSETPWYADIVNYIVSELLPHELNYQARKRFQNDAKHYYWDEPLLFKHCVDQIIRRCIPQEEQKEVLHHCHAAPYGGHLGGNKTAPKVLQYGFYWPTLFKDAQAFYKSCDKCKRTGNISRRHEMPLHNILEVEIFDVEGIDFMGTFPVSCGNLYILLAVDYVSK</sequence>
<accession>A0A9W7HZP7</accession>
<evidence type="ECO:0000259" key="1">
    <source>
        <dbReference type="Pfam" id="PF17921"/>
    </source>
</evidence>
<dbReference type="InterPro" id="IPR052160">
    <property type="entry name" value="Gypsy_RT_Integrase-like"/>
</dbReference>
<protein>
    <recommendedName>
        <fullName evidence="1">Integrase zinc-binding domain-containing protein</fullName>
    </recommendedName>
</protein>
<dbReference type="PANTHER" id="PTHR47266">
    <property type="entry name" value="ENDONUCLEASE-RELATED"/>
    <property type="match status" value="1"/>
</dbReference>
<dbReference type="AlphaFoldDB" id="A0A9W7HZP7"/>
<keyword evidence="3" id="KW-1185">Reference proteome</keyword>
<dbReference type="InterPro" id="IPR041588">
    <property type="entry name" value="Integrase_H2C2"/>
</dbReference>
<feature type="domain" description="Integrase zinc-binding" evidence="1">
    <location>
        <begin position="137"/>
        <end position="194"/>
    </location>
</feature>
<dbReference type="Pfam" id="PF17921">
    <property type="entry name" value="Integrase_H2C2"/>
    <property type="match status" value="1"/>
</dbReference>
<name>A0A9W7HZP7_HIBTR</name>
<gene>
    <name evidence="2" type="ORF">HRI_002421700</name>
</gene>
<dbReference type="OrthoDB" id="1739170at2759"/>
<proteinExistence type="predicted"/>
<dbReference type="Gene3D" id="1.10.340.70">
    <property type="match status" value="1"/>
</dbReference>
<organism evidence="2 3">
    <name type="scientific">Hibiscus trionum</name>
    <name type="common">Flower of an hour</name>
    <dbReference type="NCBI Taxonomy" id="183268"/>
    <lineage>
        <taxon>Eukaryota</taxon>
        <taxon>Viridiplantae</taxon>
        <taxon>Streptophyta</taxon>
        <taxon>Embryophyta</taxon>
        <taxon>Tracheophyta</taxon>
        <taxon>Spermatophyta</taxon>
        <taxon>Magnoliopsida</taxon>
        <taxon>eudicotyledons</taxon>
        <taxon>Gunneridae</taxon>
        <taxon>Pentapetalae</taxon>
        <taxon>rosids</taxon>
        <taxon>malvids</taxon>
        <taxon>Malvales</taxon>
        <taxon>Malvaceae</taxon>
        <taxon>Malvoideae</taxon>
        <taxon>Hibiscus</taxon>
    </lineage>
</organism>
<dbReference type="Proteomes" id="UP001165190">
    <property type="component" value="Unassembled WGS sequence"/>
</dbReference>
<dbReference type="EMBL" id="BSYR01000022">
    <property type="protein sequence ID" value="GMI87524.1"/>
    <property type="molecule type" value="Genomic_DNA"/>
</dbReference>
<evidence type="ECO:0000313" key="2">
    <source>
        <dbReference type="EMBL" id="GMI87524.1"/>
    </source>
</evidence>
<reference evidence="2" key="1">
    <citation type="submission" date="2023-05" db="EMBL/GenBank/DDBJ databases">
        <title>Genome and transcriptome analyses reveal genes involved in the formation of fine ridges on petal epidermal cells in Hibiscus trionum.</title>
        <authorList>
            <person name="Koshimizu S."/>
            <person name="Masuda S."/>
            <person name="Ishii T."/>
            <person name="Shirasu K."/>
            <person name="Hoshino A."/>
            <person name="Arita M."/>
        </authorList>
    </citation>
    <scope>NUCLEOTIDE SEQUENCE</scope>
    <source>
        <strain evidence="2">Hamamatsu line</strain>
    </source>
</reference>